<keyword evidence="5" id="KW-0472">Membrane</keyword>
<accession>A0A2P2E107</accession>
<evidence type="ECO:0000256" key="5">
    <source>
        <dbReference type="ARBA" id="ARBA00023136"/>
    </source>
</evidence>
<keyword evidence="6" id="KW-0175">Coiled coil</keyword>
<dbReference type="InterPro" id="IPR029044">
    <property type="entry name" value="Nucleotide-diphossugar_trans"/>
</dbReference>
<dbReference type="InterPro" id="IPR001173">
    <property type="entry name" value="Glyco_trans_2-like"/>
</dbReference>
<dbReference type="Proteomes" id="UP000245133">
    <property type="component" value="Unassembled WGS sequence"/>
</dbReference>
<organism evidence="8 9">
    <name type="scientific">Leptospira ryugenii</name>
    <dbReference type="NCBI Taxonomy" id="1917863"/>
    <lineage>
        <taxon>Bacteria</taxon>
        <taxon>Pseudomonadati</taxon>
        <taxon>Spirochaetota</taxon>
        <taxon>Spirochaetia</taxon>
        <taxon>Leptospirales</taxon>
        <taxon>Leptospiraceae</taxon>
        <taxon>Leptospira</taxon>
    </lineage>
</organism>
<dbReference type="AlphaFoldDB" id="A0A2P2E107"/>
<feature type="coiled-coil region" evidence="6">
    <location>
        <begin position="238"/>
        <end position="265"/>
    </location>
</feature>
<name>A0A2P2E107_9LEPT</name>
<gene>
    <name evidence="8" type="ORF">LPTSP4_20110</name>
</gene>
<evidence type="ECO:0000313" key="9">
    <source>
        <dbReference type="Proteomes" id="UP000245133"/>
    </source>
</evidence>
<feature type="domain" description="Glycosyltransferase 2-like" evidence="7">
    <location>
        <begin position="5"/>
        <end position="113"/>
    </location>
</feature>
<dbReference type="Pfam" id="PF00535">
    <property type="entry name" value="Glycos_transf_2"/>
    <property type="match status" value="1"/>
</dbReference>
<dbReference type="Gene3D" id="3.90.550.10">
    <property type="entry name" value="Spore Coat Polysaccharide Biosynthesis Protein SpsA, Chain A"/>
    <property type="match status" value="1"/>
</dbReference>
<comment type="caution">
    <text evidence="8">The sequence shown here is derived from an EMBL/GenBank/DDBJ whole genome shotgun (WGS) entry which is preliminary data.</text>
</comment>
<dbReference type="PANTHER" id="PTHR43646">
    <property type="entry name" value="GLYCOSYLTRANSFERASE"/>
    <property type="match status" value="1"/>
</dbReference>
<dbReference type="GO" id="GO:0016757">
    <property type="term" value="F:glycosyltransferase activity"/>
    <property type="evidence" value="ECO:0007669"/>
    <property type="project" value="UniProtKB-KW"/>
</dbReference>
<dbReference type="RefSeq" id="WP_108976412.1">
    <property type="nucleotide sequence ID" value="NZ_BFBB01000005.1"/>
</dbReference>
<evidence type="ECO:0000256" key="4">
    <source>
        <dbReference type="ARBA" id="ARBA00022679"/>
    </source>
</evidence>
<evidence type="ECO:0000256" key="1">
    <source>
        <dbReference type="ARBA" id="ARBA00004236"/>
    </source>
</evidence>
<dbReference type="OrthoDB" id="9810303at2"/>
<protein>
    <submittedName>
        <fullName evidence="8">Glycosyl transferase family 2</fullName>
    </submittedName>
</protein>
<evidence type="ECO:0000256" key="3">
    <source>
        <dbReference type="ARBA" id="ARBA00022676"/>
    </source>
</evidence>
<reference evidence="8 9" key="1">
    <citation type="submission" date="2018-02" db="EMBL/GenBank/DDBJ databases">
        <title>Novel Leptospira species isolated from soil and water in Japan.</title>
        <authorList>
            <person name="Nakao R."/>
            <person name="Masuzawa T."/>
        </authorList>
    </citation>
    <scope>NUCLEOTIDE SEQUENCE [LARGE SCALE GENOMIC DNA]</scope>
    <source>
        <strain evidence="8 9">YH101</strain>
    </source>
</reference>
<comment type="subcellular location">
    <subcellularLocation>
        <location evidence="1">Cell membrane</location>
    </subcellularLocation>
</comment>
<proteinExistence type="predicted"/>
<dbReference type="SUPFAM" id="SSF53448">
    <property type="entry name" value="Nucleotide-diphospho-sugar transferases"/>
    <property type="match status" value="1"/>
</dbReference>
<evidence type="ECO:0000256" key="2">
    <source>
        <dbReference type="ARBA" id="ARBA00022475"/>
    </source>
</evidence>
<evidence type="ECO:0000313" key="8">
    <source>
        <dbReference type="EMBL" id="GBF50486.1"/>
    </source>
</evidence>
<keyword evidence="2" id="KW-1003">Cell membrane</keyword>
<evidence type="ECO:0000256" key="6">
    <source>
        <dbReference type="SAM" id="Coils"/>
    </source>
</evidence>
<dbReference type="EMBL" id="BFBB01000005">
    <property type="protein sequence ID" value="GBF50486.1"/>
    <property type="molecule type" value="Genomic_DNA"/>
</dbReference>
<dbReference type="PANTHER" id="PTHR43646:SF2">
    <property type="entry name" value="GLYCOSYLTRANSFERASE 2-LIKE DOMAIN-CONTAINING PROTEIN"/>
    <property type="match status" value="1"/>
</dbReference>
<keyword evidence="3" id="KW-0328">Glycosyltransferase</keyword>
<keyword evidence="4 8" id="KW-0808">Transferase</keyword>
<keyword evidence="9" id="KW-1185">Reference proteome</keyword>
<evidence type="ECO:0000259" key="7">
    <source>
        <dbReference type="Pfam" id="PF00535"/>
    </source>
</evidence>
<sequence>MPEISVVIPSLNEEEYLPILLESLKKQTFRDFEVIVADAGSKDKTVDIAKEYGAKVVAGGMPGPGRNRGAEVASGDFLFFFDSDVYLPPDFLEKAYQEMQDRFLDLATCEFKPQSDLQLDKVMFKLANLTVKLNQSFNPRAAGFCIFITRRLFRRVKGFDESVVIAEDHDLVDRASKFRPLRFLNNVHLTVSIRRLEKEGRFALLEKYFHVEMHLLTKGSVKEDIIEYEFGNFGKDDKKVSKKILDDLEKNIIQLEERYNQFSTGIKSGIGEIQATPESWKQALDSVTDSFRNLFKKEKK</sequence>
<dbReference type="GO" id="GO:0005886">
    <property type="term" value="C:plasma membrane"/>
    <property type="evidence" value="ECO:0007669"/>
    <property type="project" value="UniProtKB-SubCell"/>
</dbReference>